<evidence type="ECO:0000313" key="3">
    <source>
        <dbReference type="Proteomes" id="UP001189429"/>
    </source>
</evidence>
<feature type="region of interest" description="Disordered" evidence="1">
    <location>
        <begin position="134"/>
        <end position="208"/>
    </location>
</feature>
<organism evidence="2 3">
    <name type="scientific">Prorocentrum cordatum</name>
    <dbReference type="NCBI Taxonomy" id="2364126"/>
    <lineage>
        <taxon>Eukaryota</taxon>
        <taxon>Sar</taxon>
        <taxon>Alveolata</taxon>
        <taxon>Dinophyceae</taxon>
        <taxon>Prorocentrales</taxon>
        <taxon>Prorocentraceae</taxon>
        <taxon>Prorocentrum</taxon>
    </lineage>
</organism>
<evidence type="ECO:0000313" key="2">
    <source>
        <dbReference type="EMBL" id="CAK0873182.1"/>
    </source>
</evidence>
<evidence type="ECO:0000256" key="1">
    <source>
        <dbReference type="SAM" id="MobiDB-lite"/>
    </source>
</evidence>
<feature type="compositionally biased region" description="Basic residues" evidence="1">
    <location>
        <begin position="143"/>
        <end position="157"/>
    </location>
</feature>
<reference evidence="2" key="1">
    <citation type="submission" date="2023-10" db="EMBL/GenBank/DDBJ databases">
        <authorList>
            <person name="Chen Y."/>
            <person name="Shah S."/>
            <person name="Dougan E. K."/>
            <person name="Thang M."/>
            <person name="Chan C."/>
        </authorList>
    </citation>
    <scope>NUCLEOTIDE SEQUENCE [LARGE SCALE GENOMIC DNA]</scope>
</reference>
<keyword evidence="3" id="KW-1185">Reference proteome</keyword>
<feature type="non-terminal residue" evidence="2">
    <location>
        <position position="1"/>
    </location>
</feature>
<feature type="compositionally biased region" description="Basic and acidic residues" evidence="1">
    <location>
        <begin position="52"/>
        <end position="61"/>
    </location>
</feature>
<sequence length="238" mass="26448">ALGHRATPVESSQLARTRPLLLSVPRRRERLLAELAHSEAKDQLADCQLAPSRKERLERSRRQQARLAVAAERGNDGPAPRQNPLDGRVHGFEVGLPPEPDAIDLASTDDLENASHGGRWLLFAWRGRPYPVDRENEGLGLLPRRKSQMAPTSRRRGVERGGPCRASDEEAEEEEEEKDDGLADKQNTCACPRRMVAPSGCRSGRRPTSACARAEHLTDWYLNVTDIREEGGKKEAAQ</sequence>
<feature type="region of interest" description="Disordered" evidence="1">
    <location>
        <begin position="42"/>
        <end position="61"/>
    </location>
</feature>
<protein>
    <submittedName>
        <fullName evidence="2">Uncharacterized protein</fullName>
    </submittedName>
</protein>
<comment type="caution">
    <text evidence="2">The sequence shown here is derived from an EMBL/GenBank/DDBJ whole genome shotgun (WGS) entry which is preliminary data.</text>
</comment>
<proteinExistence type="predicted"/>
<feature type="compositionally biased region" description="Acidic residues" evidence="1">
    <location>
        <begin position="169"/>
        <end position="179"/>
    </location>
</feature>
<dbReference type="EMBL" id="CAUYUJ010017249">
    <property type="protein sequence ID" value="CAK0873182.1"/>
    <property type="molecule type" value="Genomic_DNA"/>
</dbReference>
<feature type="region of interest" description="Disordered" evidence="1">
    <location>
        <begin position="70"/>
        <end position="105"/>
    </location>
</feature>
<dbReference type="Proteomes" id="UP001189429">
    <property type="component" value="Unassembled WGS sequence"/>
</dbReference>
<name>A0ABN9VIY4_9DINO</name>
<accession>A0ABN9VIY4</accession>
<gene>
    <name evidence="2" type="ORF">PCOR1329_LOCUS58458</name>
</gene>